<dbReference type="AlphaFoldDB" id="A0AAP9UDE2"/>
<dbReference type="SUPFAM" id="SSF161266">
    <property type="entry name" value="Gam-like"/>
    <property type="match status" value="1"/>
</dbReference>
<sequence>MENTLLNQNLQEERAQGFKVENLESATWCFRKLRAISDKEREIQEVAAKEIERVEAWKEDQLKQYKDDSEFFEGCISAYFIEERAKDKKFKLSTPYGKVSARKSNKWIYEDEEALKTYVKENNIEAIRVKEELDKTNLKKIFKNGVNQETGEVLPYVKIEESETITVKAE</sequence>
<dbReference type="RefSeq" id="WP_035761335.1">
    <property type="nucleotide sequence ID" value="NZ_AP019716.1"/>
</dbReference>
<accession>A0AAP9UDE2</accession>
<dbReference type="Pfam" id="PF07352">
    <property type="entry name" value="Phage_Mu_Gam"/>
    <property type="match status" value="1"/>
</dbReference>
<evidence type="ECO:0008006" key="3">
    <source>
        <dbReference type="Google" id="ProtNLM"/>
    </source>
</evidence>
<evidence type="ECO:0000313" key="2">
    <source>
        <dbReference type="Proteomes" id="UP000515243"/>
    </source>
</evidence>
<dbReference type="GeneID" id="92943347"/>
<dbReference type="GO" id="GO:0003690">
    <property type="term" value="F:double-stranded DNA binding"/>
    <property type="evidence" value="ECO:0007669"/>
    <property type="project" value="InterPro"/>
</dbReference>
<evidence type="ECO:0000313" key="1">
    <source>
        <dbReference type="EMBL" id="QMW90191.1"/>
    </source>
</evidence>
<dbReference type="GO" id="GO:0042262">
    <property type="term" value="P:DNA protection"/>
    <property type="evidence" value="ECO:0007669"/>
    <property type="project" value="InterPro"/>
</dbReference>
<name>A0AAP9UDE2_CLOBU</name>
<proteinExistence type="predicted"/>
<gene>
    <name evidence="1" type="ORF">FF104_04280</name>
</gene>
<organism evidence="1 2">
    <name type="scientific">Clostridium butyricum</name>
    <dbReference type="NCBI Taxonomy" id="1492"/>
    <lineage>
        <taxon>Bacteria</taxon>
        <taxon>Bacillati</taxon>
        <taxon>Bacillota</taxon>
        <taxon>Clostridia</taxon>
        <taxon>Eubacteriales</taxon>
        <taxon>Clostridiaceae</taxon>
        <taxon>Clostridium</taxon>
    </lineage>
</organism>
<dbReference type="InterPro" id="IPR009951">
    <property type="entry name" value="Host-nuc_inhib_Gam"/>
</dbReference>
<dbReference type="EMBL" id="CP040626">
    <property type="protein sequence ID" value="QMW90191.1"/>
    <property type="molecule type" value="Genomic_DNA"/>
</dbReference>
<reference evidence="1 2" key="1">
    <citation type="submission" date="2019-05" db="EMBL/GenBank/DDBJ databases">
        <authorList>
            <person name="Schori C."/>
            <person name="Ahrens C."/>
        </authorList>
    </citation>
    <scope>NUCLEOTIDE SEQUENCE [LARGE SCALE GENOMIC DNA]</scope>
    <source>
        <strain evidence="1 2">DSM 10702</strain>
    </source>
</reference>
<dbReference type="Proteomes" id="UP000515243">
    <property type="component" value="Chromosome 1"/>
</dbReference>
<protein>
    <recommendedName>
        <fullName evidence="3">Phage protein</fullName>
    </recommendedName>
</protein>